<organism evidence="2 3">
    <name type="scientific">Roseiconus lacunae</name>
    <dbReference type="NCBI Taxonomy" id="2605694"/>
    <lineage>
        <taxon>Bacteria</taxon>
        <taxon>Pseudomonadati</taxon>
        <taxon>Planctomycetota</taxon>
        <taxon>Planctomycetia</taxon>
        <taxon>Pirellulales</taxon>
        <taxon>Pirellulaceae</taxon>
        <taxon>Roseiconus</taxon>
    </lineage>
</organism>
<dbReference type="EMBL" id="JASZZN010000018">
    <property type="protein sequence ID" value="MDM4017993.1"/>
    <property type="molecule type" value="Genomic_DNA"/>
</dbReference>
<name>A0ABT7PNT4_9BACT</name>
<proteinExistence type="predicted"/>
<comment type="caution">
    <text evidence="2">The sequence shown here is derived from an EMBL/GenBank/DDBJ whole genome shotgun (WGS) entry which is preliminary data.</text>
</comment>
<dbReference type="Proteomes" id="UP001239462">
    <property type="component" value="Unassembled WGS sequence"/>
</dbReference>
<evidence type="ECO:0000313" key="2">
    <source>
        <dbReference type="EMBL" id="MDM4017993.1"/>
    </source>
</evidence>
<evidence type="ECO:0000313" key="3">
    <source>
        <dbReference type="Proteomes" id="UP001239462"/>
    </source>
</evidence>
<gene>
    <name evidence="2" type="ORF">QTN89_21275</name>
</gene>
<sequence>MRLTGLLALGICLIGCSAPDAETPETLVTSGYDQDAMEQAIGKARNSVSTFVAELENPTGSDHAVKAPIEDDGETEHFWLTNLDLKDGVFTGIINNEPGIVSNVKIGQSWTIKQEEISDWMFMKDGMMHGNYTLRPLLETMPAEQADQLRAILVDP</sequence>
<dbReference type="Pfam" id="PF10077">
    <property type="entry name" value="DUF2314"/>
    <property type="match status" value="1"/>
</dbReference>
<dbReference type="InterPro" id="IPR018756">
    <property type="entry name" value="DUF2314"/>
</dbReference>
<keyword evidence="3" id="KW-1185">Reference proteome</keyword>
<dbReference type="RefSeq" id="WP_230778051.1">
    <property type="nucleotide sequence ID" value="NZ_JAJMQV010000174.1"/>
</dbReference>
<feature type="domain" description="DUF2314" evidence="1">
    <location>
        <begin position="35"/>
        <end position="148"/>
    </location>
</feature>
<reference evidence="2 3" key="1">
    <citation type="submission" date="2023-06" db="EMBL/GenBank/DDBJ databases">
        <title>Roseiconus lacunae JC819 isolated from Gulf of Mannar region, Tamil Nadu.</title>
        <authorList>
            <person name="Pk S."/>
            <person name="Ch S."/>
            <person name="Ch V.R."/>
        </authorList>
    </citation>
    <scope>NUCLEOTIDE SEQUENCE [LARGE SCALE GENOMIC DNA]</scope>
    <source>
        <strain evidence="2 3">JC819</strain>
    </source>
</reference>
<evidence type="ECO:0000259" key="1">
    <source>
        <dbReference type="Pfam" id="PF10077"/>
    </source>
</evidence>
<protein>
    <submittedName>
        <fullName evidence="2">DUF2314 domain-containing protein</fullName>
    </submittedName>
</protein>
<accession>A0ABT7PNT4</accession>